<dbReference type="STRING" id="582851.GCA_900162665_03450"/>
<proteinExistence type="predicted"/>
<name>A0A511ZNT4_9BACI</name>
<keyword evidence="3" id="KW-1185">Reference proteome</keyword>
<dbReference type="Pfam" id="PF00175">
    <property type="entry name" value="NAD_binding_1"/>
    <property type="match status" value="1"/>
</dbReference>
<accession>A0A511ZNT4</accession>
<dbReference type="EMBL" id="BJYM01000018">
    <property type="protein sequence ID" value="GEN89111.1"/>
    <property type="molecule type" value="Genomic_DNA"/>
</dbReference>
<evidence type="ECO:0000313" key="3">
    <source>
        <dbReference type="Proteomes" id="UP000321558"/>
    </source>
</evidence>
<sequence length="238" mass="26668">MTNSKIKLKKKELVAKDTMAFHWEMPEGFEFKAGQLTHIKLINPSEIDEEGTKRALSFVYGPSENELVTTTRLRDTAFKRELKNLPEGSEVEFDGANGSFTLHKTESTPAVFIIGGIGITPIRSMIAEATNQKTGHDLTLLYSNKTPEDAPFLSDLEDLEKRNPNFNFVPVMTRAEAGEWDGERGHIDAELLKRHVSDVNKPIYYLSGPGDMVEAMQKMLVEAGVNEDNIRSEEFAGY</sequence>
<dbReference type="OrthoDB" id="573132at2"/>
<dbReference type="AlphaFoldDB" id="A0A511ZNT4"/>
<dbReference type="PROSITE" id="PS51384">
    <property type="entry name" value="FAD_FR"/>
    <property type="match status" value="1"/>
</dbReference>
<dbReference type="InterPro" id="IPR039261">
    <property type="entry name" value="FNR_nucleotide-bd"/>
</dbReference>
<dbReference type="PANTHER" id="PTHR47354">
    <property type="entry name" value="NADH OXIDOREDUCTASE HCR"/>
    <property type="match status" value="1"/>
</dbReference>
<dbReference type="SUPFAM" id="SSF63380">
    <property type="entry name" value="Riboflavin synthase domain-like"/>
    <property type="match status" value="1"/>
</dbReference>
<dbReference type="SUPFAM" id="SSF52343">
    <property type="entry name" value="Ferredoxin reductase-like, C-terminal NADP-linked domain"/>
    <property type="match status" value="1"/>
</dbReference>
<dbReference type="RefSeq" id="WP_147212030.1">
    <property type="nucleotide sequence ID" value="NZ_BJYM01000018.1"/>
</dbReference>
<comment type="caution">
    <text evidence="2">The sequence shown here is derived from an EMBL/GenBank/DDBJ whole genome shotgun (WGS) entry which is preliminary data.</text>
</comment>
<reference evidence="2 3" key="1">
    <citation type="submission" date="2019-07" db="EMBL/GenBank/DDBJ databases">
        <title>Whole genome shotgun sequence of Oceanobacillus sojae NBRC 105379.</title>
        <authorList>
            <person name="Hosoyama A."/>
            <person name="Uohara A."/>
            <person name="Ohji S."/>
            <person name="Ichikawa N."/>
        </authorList>
    </citation>
    <scope>NUCLEOTIDE SEQUENCE [LARGE SCALE GENOMIC DNA]</scope>
    <source>
        <strain evidence="2 3">NBRC 105379</strain>
    </source>
</reference>
<evidence type="ECO:0000313" key="2">
    <source>
        <dbReference type="EMBL" id="GEN89111.1"/>
    </source>
</evidence>
<feature type="domain" description="FAD-binding FR-type" evidence="1">
    <location>
        <begin position="1"/>
        <end position="103"/>
    </location>
</feature>
<dbReference type="PANTHER" id="PTHR47354:SF5">
    <property type="entry name" value="PROTEIN RFBI"/>
    <property type="match status" value="1"/>
</dbReference>
<dbReference type="Proteomes" id="UP000321558">
    <property type="component" value="Unassembled WGS sequence"/>
</dbReference>
<dbReference type="CDD" id="cd00322">
    <property type="entry name" value="FNR_like"/>
    <property type="match status" value="1"/>
</dbReference>
<dbReference type="InterPro" id="IPR050415">
    <property type="entry name" value="MRET"/>
</dbReference>
<dbReference type="InterPro" id="IPR001433">
    <property type="entry name" value="OxRdtase_FAD/NAD-bd"/>
</dbReference>
<evidence type="ECO:0000259" key="1">
    <source>
        <dbReference type="PROSITE" id="PS51384"/>
    </source>
</evidence>
<dbReference type="Gene3D" id="3.40.50.80">
    <property type="entry name" value="Nucleotide-binding domain of ferredoxin-NADP reductase (FNR) module"/>
    <property type="match status" value="1"/>
</dbReference>
<dbReference type="GO" id="GO:0016491">
    <property type="term" value="F:oxidoreductase activity"/>
    <property type="evidence" value="ECO:0007669"/>
    <property type="project" value="InterPro"/>
</dbReference>
<gene>
    <name evidence="2" type="ORF">OSO01_38500</name>
</gene>
<protein>
    <recommendedName>
        <fullName evidence="1">FAD-binding FR-type domain-containing protein</fullName>
    </recommendedName>
</protein>
<dbReference type="Gene3D" id="2.40.30.10">
    <property type="entry name" value="Translation factors"/>
    <property type="match status" value="1"/>
</dbReference>
<organism evidence="2 3">
    <name type="scientific">Oceanobacillus sojae</name>
    <dbReference type="NCBI Taxonomy" id="582851"/>
    <lineage>
        <taxon>Bacteria</taxon>
        <taxon>Bacillati</taxon>
        <taxon>Bacillota</taxon>
        <taxon>Bacilli</taxon>
        <taxon>Bacillales</taxon>
        <taxon>Bacillaceae</taxon>
        <taxon>Oceanobacillus</taxon>
    </lineage>
</organism>
<dbReference type="PRINTS" id="PR00410">
    <property type="entry name" value="PHEHYDRXLASE"/>
</dbReference>
<dbReference type="InterPro" id="IPR017927">
    <property type="entry name" value="FAD-bd_FR_type"/>
</dbReference>
<dbReference type="InterPro" id="IPR017938">
    <property type="entry name" value="Riboflavin_synthase-like_b-brl"/>
</dbReference>